<keyword evidence="2" id="KW-0732">Signal</keyword>
<evidence type="ECO:0000256" key="2">
    <source>
        <dbReference type="SAM" id="SignalP"/>
    </source>
</evidence>
<dbReference type="OrthoDB" id="8194084at2759"/>
<feature type="chain" id="PRO_5035458844" description="DUF4774 domain-containing protein" evidence="2">
    <location>
        <begin position="22"/>
        <end position="506"/>
    </location>
</feature>
<accession>A0A8J9YEP9</accession>
<dbReference type="Pfam" id="PF15999">
    <property type="entry name" value="DUF4774"/>
    <property type="match status" value="1"/>
</dbReference>
<evidence type="ECO:0000259" key="3">
    <source>
        <dbReference type="Pfam" id="PF15999"/>
    </source>
</evidence>
<sequence length="506" mass="55938">MSPIYSGLLVLLVFSLAEVSSRPSNNESLKSQEESSKVVKAIVEKEDGSIFYQTNTDINSEEDNTKDIVERIKNINNGLHFVSRKPINLNEPTREKTNGLDKETLQKIQQIIASANLIKSNSHKHNSKDLSSIDEHYGENSYSRALKYTPNMFMPSPISLVPYPYMMNMPMIPVPVNEMFGNDLITNDVKSAIPSDTFKTRQRQPLFPGFPSFPSFSFGNFQLGQWPSLFPILIKNPVVALNQGGGWENFIEYGQSADVCSRKQKSSDEENSHKDILEAIQNSLRDLNNEDIHATSAISLVNSKSREARAVKKRTVDNEAPQQEVEESSKTGKKLYTAKPTATRKSTKRPVIEETNEDVKHADTEGDLRFPFGDFSWFVNKKTPIPSPGFLINKLKVRKGGVAIAGPGGIATAGRGGTAIVGPGGLAYTKPGGLAIAGPHARVVALSPYADLNSLVHRLPHQGDYYLQRSFENLPIREGKLVATGPVIYYHPTKETSTKEPLPTPE</sequence>
<reference evidence="4" key="1">
    <citation type="submission" date="2021-12" db="EMBL/GenBank/DDBJ databases">
        <authorList>
            <person name="Martin H S."/>
        </authorList>
    </citation>
    <scope>NUCLEOTIDE SEQUENCE</scope>
</reference>
<feature type="signal peptide" evidence="2">
    <location>
        <begin position="1"/>
        <end position="21"/>
    </location>
</feature>
<dbReference type="EMBL" id="OV170227">
    <property type="protein sequence ID" value="CAH0728054.1"/>
    <property type="molecule type" value="Genomic_DNA"/>
</dbReference>
<feature type="region of interest" description="Disordered" evidence="1">
    <location>
        <begin position="311"/>
        <end position="360"/>
    </location>
</feature>
<keyword evidence="5" id="KW-1185">Reference proteome</keyword>
<evidence type="ECO:0000313" key="4">
    <source>
        <dbReference type="EMBL" id="CAH0728054.1"/>
    </source>
</evidence>
<feature type="non-terminal residue" evidence="4">
    <location>
        <position position="506"/>
    </location>
</feature>
<feature type="domain" description="DUF4774" evidence="3">
    <location>
        <begin position="394"/>
        <end position="447"/>
    </location>
</feature>
<dbReference type="AlphaFoldDB" id="A0A8J9YEP9"/>
<protein>
    <recommendedName>
        <fullName evidence="3">DUF4774 domain-containing protein</fullName>
    </recommendedName>
</protein>
<proteinExistence type="predicted"/>
<dbReference type="Proteomes" id="UP000838878">
    <property type="component" value="Chromosome 7"/>
</dbReference>
<gene>
    <name evidence="4" type="ORF">BINO364_LOCUS13317</name>
</gene>
<dbReference type="InterPro" id="IPR031942">
    <property type="entry name" value="DUF4774"/>
</dbReference>
<evidence type="ECO:0000313" key="5">
    <source>
        <dbReference type="Proteomes" id="UP000838878"/>
    </source>
</evidence>
<evidence type="ECO:0000256" key="1">
    <source>
        <dbReference type="SAM" id="MobiDB-lite"/>
    </source>
</evidence>
<organism evidence="4 5">
    <name type="scientific">Brenthis ino</name>
    <name type="common">lesser marbled fritillary</name>
    <dbReference type="NCBI Taxonomy" id="405034"/>
    <lineage>
        <taxon>Eukaryota</taxon>
        <taxon>Metazoa</taxon>
        <taxon>Ecdysozoa</taxon>
        <taxon>Arthropoda</taxon>
        <taxon>Hexapoda</taxon>
        <taxon>Insecta</taxon>
        <taxon>Pterygota</taxon>
        <taxon>Neoptera</taxon>
        <taxon>Endopterygota</taxon>
        <taxon>Lepidoptera</taxon>
        <taxon>Glossata</taxon>
        <taxon>Ditrysia</taxon>
        <taxon>Papilionoidea</taxon>
        <taxon>Nymphalidae</taxon>
        <taxon>Heliconiinae</taxon>
        <taxon>Argynnini</taxon>
        <taxon>Brenthis</taxon>
    </lineage>
</organism>
<name>A0A8J9YEP9_9NEOP</name>